<accession>A0A7M1LDQ8</accession>
<dbReference type="RefSeq" id="WP_025803712.1">
    <property type="nucleotide sequence ID" value="NZ_CP053842.1"/>
</dbReference>
<evidence type="ECO:0000256" key="1">
    <source>
        <dbReference type="ARBA" id="ARBA00004496"/>
    </source>
</evidence>
<sequence length="146" mass="16647">MSKVVEKLNQIQADALVLSVQFHNYHWNVKGSQFHAIHEATECAYTHLGELFDEVAERALMIGGKALVCPKELTEKAKCPRVKADSFSCKEVVELVKKDYTYLLEQFNELAEIADEADDRVTVALAEDNIAKYEKELWMLRQTLAE</sequence>
<dbReference type="OrthoDB" id="9797687at2"/>
<gene>
    <name evidence="5" type="ORF">IMC76_05645</name>
</gene>
<evidence type="ECO:0000259" key="4">
    <source>
        <dbReference type="Pfam" id="PF00210"/>
    </source>
</evidence>
<proteinExistence type="inferred from homology"/>
<organism evidence="5 6">
    <name type="scientific">Campylobacter corcagiensis</name>
    <dbReference type="NCBI Taxonomy" id="1448857"/>
    <lineage>
        <taxon>Bacteria</taxon>
        <taxon>Pseudomonadati</taxon>
        <taxon>Campylobacterota</taxon>
        <taxon>Epsilonproteobacteria</taxon>
        <taxon>Campylobacterales</taxon>
        <taxon>Campylobacteraceae</taxon>
        <taxon>Campylobacter</taxon>
    </lineage>
</organism>
<comment type="similarity">
    <text evidence="2 3">Belongs to the Dps family.</text>
</comment>
<dbReference type="EMBL" id="CP063078">
    <property type="protein sequence ID" value="QOQ86712.1"/>
    <property type="molecule type" value="Genomic_DNA"/>
</dbReference>
<evidence type="ECO:0000313" key="6">
    <source>
        <dbReference type="Proteomes" id="UP000594749"/>
    </source>
</evidence>
<dbReference type="SUPFAM" id="SSF47240">
    <property type="entry name" value="Ferritin-like"/>
    <property type="match status" value="1"/>
</dbReference>
<dbReference type="PANTHER" id="PTHR42932">
    <property type="entry name" value="GENERAL STRESS PROTEIN 20U"/>
    <property type="match status" value="1"/>
</dbReference>
<evidence type="ECO:0000313" key="5">
    <source>
        <dbReference type="EMBL" id="QOQ86712.1"/>
    </source>
</evidence>
<dbReference type="PRINTS" id="PR01346">
    <property type="entry name" value="HELNAPAPROT"/>
</dbReference>
<comment type="subcellular location">
    <subcellularLocation>
        <location evidence="1">Cytoplasm</location>
    </subcellularLocation>
</comment>
<keyword evidence="6" id="KW-1185">Reference proteome</keyword>
<feature type="domain" description="Ferritin/DPS" evidence="4">
    <location>
        <begin position="6"/>
        <end position="145"/>
    </location>
</feature>
<dbReference type="InterPro" id="IPR002177">
    <property type="entry name" value="DPS_DNA-bd"/>
</dbReference>
<dbReference type="InterPro" id="IPR009078">
    <property type="entry name" value="Ferritin-like_SF"/>
</dbReference>
<evidence type="ECO:0000256" key="3">
    <source>
        <dbReference type="RuleBase" id="RU003875"/>
    </source>
</evidence>
<dbReference type="InterPro" id="IPR012347">
    <property type="entry name" value="Ferritin-like"/>
</dbReference>
<dbReference type="PIRSF" id="PIRSF005900">
    <property type="entry name" value="Dps"/>
    <property type="match status" value="1"/>
</dbReference>
<dbReference type="Proteomes" id="UP000594749">
    <property type="component" value="Chromosome"/>
</dbReference>
<reference evidence="5 6" key="1">
    <citation type="submission" date="2020-10" db="EMBL/GenBank/DDBJ databases">
        <title>Campylobacter and Helicobacter PacBio genomes.</title>
        <authorList>
            <person name="Lane C."/>
        </authorList>
    </citation>
    <scope>NUCLEOTIDE SEQUENCE [LARGE SCALE GENOMIC DNA]</scope>
    <source>
        <strain evidence="5 6">2016D-0077</strain>
    </source>
</reference>
<dbReference type="InterPro" id="IPR008331">
    <property type="entry name" value="Ferritin_DPS_dom"/>
</dbReference>
<dbReference type="PROSITE" id="PS00819">
    <property type="entry name" value="DPS_2"/>
    <property type="match status" value="1"/>
</dbReference>
<dbReference type="Gene3D" id="1.20.1260.10">
    <property type="match status" value="1"/>
</dbReference>
<dbReference type="PANTHER" id="PTHR42932:SF1">
    <property type="entry name" value="GENERAL STRESS PROTEIN 20U"/>
    <property type="match status" value="1"/>
</dbReference>
<dbReference type="Pfam" id="PF00210">
    <property type="entry name" value="Ferritin"/>
    <property type="match status" value="1"/>
</dbReference>
<dbReference type="CDD" id="cd01043">
    <property type="entry name" value="DPS"/>
    <property type="match status" value="1"/>
</dbReference>
<dbReference type="GO" id="GO:0016722">
    <property type="term" value="F:oxidoreductase activity, acting on metal ions"/>
    <property type="evidence" value="ECO:0007669"/>
    <property type="project" value="InterPro"/>
</dbReference>
<protein>
    <submittedName>
        <fullName evidence="5">DNA starvation/stationary phase protection protein</fullName>
    </submittedName>
</protein>
<dbReference type="GO" id="GO:0008199">
    <property type="term" value="F:ferric iron binding"/>
    <property type="evidence" value="ECO:0007669"/>
    <property type="project" value="InterPro"/>
</dbReference>
<dbReference type="GO" id="GO:0005737">
    <property type="term" value="C:cytoplasm"/>
    <property type="evidence" value="ECO:0007669"/>
    <property type="project" value="UniProtKB-SubCell"/>
</dbReference>
<dbReference type="AlphaFoldDB" id="A0A7M1LDQ8"/>
<name>A0A7M1LDQ8_9BACT</name>
<evidence type="ECO:0000256" key="2">
    <source>
        <dbReference type="ARBA" id="ARBA00009497"/>
    </source>
</evidence>
<dbReference type="InterPro" id="IPR023188">
    <property type="entry name" value="DPS_DNA-bd_CS"/>
</dbReference>